<comment type="caution">
    <text evidence="2">The sequence shown here is derived from an EMBL/GenBank/DDBJ whole genome shotgun (WGS) entry which is preliminary data.</text>
</comment>
<feature type="region of interest" description="Disordered" evidence="1">
    <location>
        <begin position="1"/>
        <end position="51"/>
    </location>
</feature>
<organism evidence="2 3">
    <name type="scientific">Allacma fusca</name>
    <dbReference type="NCBI Taxonomy" id="39272"/>
    <lineage>
        <taxon>Eukaryota</taxon>
        <taxon>Metazoa</taxon>
        <taxon>Ecdysozoa</taxon>
        <taxon>Arthropoda</taxon>
        <taxon>Hexapoda</taxon>
        <taxon>Collembola</taxon>
        <taxon>Symphypleona</taxon>
        <taxon>Sminthuridae</taxon>
        <taxon>Allacma</taxon>
    </lineage>
</organism>
<dbReference type="EMBL" id="CAJVCH010519137">
    <property type="protein sequence ID" value="CAG7821723.1"/>
    <property type="molecule type" value="Genomic_DNA"/>
</dbReference>
<accession>A0A8J2KRD2</accession>
<dbReference type="AlphaFoldDB" id="A0A8J2KRD2"/>
<reference evidence="2" key="1">
    <citation type="submission" date="2021-06" db="EMBL/GenBank/DDBJ databases">
        <authorList>
            <person name="Hodson N. C."/>
            <person name="Mongue J. A."/>
            <person name="Jaron S. K."/>
        </authorList>
    </citation>
    <scope>NUCLEOTIDE SEQUENCE</scope>
</reference>
<feature type="compositionally biased region" description="Basic residues" evidence="1">
    <location>
        <begin position="27"/>
        <end position="38"/>
    </location>
</feature>
<protein>
    <submittedName>
        <fullName evidence="2">Uncharacterized protein</fullName>
    </submittedName>
</protein>
<gene>
    <name evidence="2" type="ORF">AFUS01_LOCUS32041</name>
</gene>
<evidence type="ECO:0000313" key="3">
    <source>
        <dbReference type="Proteomes" id="UP000708208"/>
    </source>
</evidence>
<name>A0A8J2KRD2_9HEXA</name>
<feature type="compositionally biased region" description="Low complexity" evidence="1">
    <location>
        <begin position="13"/>
        <end position="26"/>
    </location>
</feature>
<evidence type="ECO:0000313" key="2">
    <source>
        <dbReference type="EMBL" id="CAG7821723.1"/>
    </source>
</evidence>
<sequence>QNGKVDHRVTDALTTTNNVGTLGGYHHNNHHHHHHHHGNGNSTATPGNLSPEFLTYRHYSITTDGGLHPSHTTTTELERL</sequence>
<feature type="non-terminal residue" evidence="2">
    <location>
        <position position="1"/>
    </location>
</feature>
<keyword evidence="3" id="KW-1185">Reference proteome</keyword>
<feature type="compositionally biased region" description="Basic and acidic residues" evidence="1">
    <location>
        <begin position="1"/>
        <end position="10"/>
    </location>
</feature>
<dbReference type="Proteomes" id="UP000708208">
    <property type="component" value="Unassembled WGS sequence"/>
</dbReference>
<proteinExistence type="predicted"/>
<evidence type="ECO:0000256" key="1">
    <source>
        <dbReference type="SAM" id="MobiDB-lite"/>
    </source>
</evidence>